<dbReference type="Gene3D" id="3.40.50.1820">
    <property type="entry name" value="alpha/beta hydrolase"/>
    <property type="match status" value="1"/>
</dbReference>
<reference evidence="4 5" key="1">
    <citation type="journal article" date="2017" name="Gigascience">
        <title>Genome sequence of the small brown planthopper, Laodelphax striatellus.</title>
        <authorList>
            <person name="Zhu J."/>
            <person name="Jiang F."/>
            <person name="Wang X."/>
            <person name="Yang P."/>
            <person name="Bao Y."/>
            <person name="Zhao W."/>
            <person name="Wang W."/>
            <person name="Lu H."/>
            <person name="Wang Q."/>
            <person name="Cui N."/>
            <person name="Li J."/>
            <person name="Chen X."/>
            <person name="Luo L."/>
            <person name="Yu J."/>
            <person name="Kang L."/>
            <person name="Cui F."/>
        </authorList>
    </citation>
    <scope>NUCLEOTIDE SEQUENCE [LARGE SCALE GENOMIC DNA]</scope>
    <source>
        <strain evidence="4">Lst14</strain>
    </source>
</reference>
<feature type="domain" description="Carboxylesterase type B" evidence="3">
    <location>
        <begin position="52"/>
        <end position="398"/>
    </location>
</feature>
<dbReference type="InterPro" id="IPR002018">
    <property type="entry name" value="CarbesteraseB"/>
</dbReference>
<dbReference type="SMR" id="A0A482XSG1"/>
<dbReference type="InterPro" id="IPR050309">
    <property type="entry name" value="Type-B_Carboxylest/Lipase"/>
</dbReference>
<protein>
    <recommendedName>
        <fullName evidence="3">Carboxylesterase type B domain-containing protein</fullName>
    </recommendedName>
</protein>
<comment type="caution">
    <text evidence="4">The sequence shown here is derived from an EMBL/GenBank/DDBJ whole genome shotgun (WGS) entry which is preliminary data.</text>
</comment>
<name>A0A482XSG1_LAOST</name>
<dbReference type="EMBL" id="QKKF02000817">
    <property type="protein sequence ID" value="RZF48932.1"/>
    <property type="molecule type" value="Genomic_DNA"/>
</dbReference>
<gene>
    <name evidence="4" type="ORF">LSTR_LSTR003008</name>
</gene>
<dbReference type="AlphaFoldDB" id="A0A482XSG1"/>
<sequence length="583" mass="67521">MLSQHLFLLWLCVVVVLLTSPGVNCKRKKKKFREGDLTDDEVYQEVMNATSRYVTTDAGRFIGKLYMGNNHEWYHSFAEIPYAKAPTGHLRYKKPEPIPKDKFGENVYDVSKSINYEETSTRCMQYVRWHGHARNAEDVIRGTEDCLLLDVIRPAGLEIEHRWRSAVDILGLSKHANVLVLLHPGTFMYDVPMNHYQIAEYLCCNYLIFVFVRFRLGPLGFAHLGPFAKQNGITPNLGLWDQVAALKWIQQNIYGFGGDPTKVTLAGVAAGGASVNYHLISTASKGLFSKAISAGGSVLCPWAYAMEAVNHTIELIQHLGAPCDDIRNISVYEPCLKNADAYFLMKQSSQLYVYQNLPVSPFGPVFDNDFLDAEPEILFQHEKFFELSPLIFELNKREDDHAKQDIAWKIREHYYPVNDTSKKVDNHREDFSLISKDVEEEEEPADAKIEEFLRNVVVSVWGSFIDKGQPYFERPEFSEHIQFYNVLYGSEWYPGEYSVWYTEVTHEKFTTLNAYETTEMKFWNSMPIQIYEEMNDFNQFSEDEDYDVYLPDVTRPVIVEVEWDDYLHLMIYELKSARYHLQT</sequence>
<keyword evidence="2" id="KW-0732">Signal</keyword>
<dbReference type="InParanoid" id="A0A482XSG1"/>
<keyword evidence="5" id="KW-1185">Reference proteome</keyword>
<evidence type="ECO:0000259" key="3">
    <source>
        <dbReference type="Pfam" id="PF00135"/>
    </source>
</evidence>
<dbReference type="PANTHER" id="PTHR11559">
    <property type="entry name" value="CARBOXYLESTERASE"/>
    <property type="match status" value="1"/>
</dbReference>
<dbReference type="SUPFAM" id="SSF53474">
    <property type="entry name" value="alpha/beta-Hydrolases"/>
    <property type="match status" value="1"/>
</dbReference>
<dbReference type="STRING" id="195883.A0A482XSG1"/>
<keyword evidence="1" id="KW-0325">Glycoprotein</keyword>
<dbReference type="Pfam" id="PF00135">
    <property type="entry name" value="COesterase"/>
    <property type="match status" value="1"/>
</dbReference>
<organism evidence="4 5">
    <name type="scientific">Laodelphax striatellus</name>
    <name type="common">Small brown planthopper</name>
    <name type="synonym">Delphax striatella</name>
    <dbReference type="NCBI Taxonomy" id="195883"/>
    <lineage>
        <taxon>Eukaryota</taxon>
        <taxon>Metazoa</taxon>
        <taxon>Ecdysozoa</taxon>
        <taxon>Arthropoda</taxon>
        <taxon>Hexapoda</taxon>
        <taxon>Insecta</taxon>
        <taxon>Pterygota</taxon>
        <taxon>Neoptera</taxon>
        <taxon>Paraneoptera</taxon>
        <taxon>Hemiptera</taxon>
        <taxon>Auchenorrhyncha</taxon>
        <taxon>Fulgoroidea</taxon>
        <taxon>Delphacidae</taxon>
        <taxon>Criomorphinae</taxon>
        <taxon>Laodelphax</taxon>
    </lineage>
</organism>
<proteinExistence type="predicted"/>
<accession>A0A482XSG1</accession>
<feature type="signal peptide" evidence="2">
    <location>
        <begin position="1"/>
        <end position="25"/>
    </location>
</feature>
<dbReference type="OrthoDB" id="408631at2759"/>
<evidence type="ECO:0000313" key="5">
    <source>
        <dbReference type="Proteomes" id="UP000291343"/>
    </source>
</evidence>
<evidence type="ECO:0000256" key="2">
    <source>
        <dbReference type="SAM" id="SignalP"/>
    </source>
</evidence>
<feature type="chain" id="PRO_5019788261" description="Carboxylesterase type B domain-containing protein" evidence="2">
    <location>
        <begin position="26"/>
        <end position="583"/>
    </location>
</feature>
<evidence type="ECO:0000256" key="1">
    <source>
        <dbReference type="ARBA" id="ARBA00023180"/>
    </source>
</evidence>
<dbReference type="InterPro" id="IPR029058">
    <property type="entry name" value="AB_hydrolase_fold"/>
</dbReference>
<dbReference type="Proteomes" id="UP000291343">
    <property type="component" value="Unassembled WGS sequence"/>
</dbReference>
<evidence type="ECO:0000313" key="4">
    <source>
        <dbReference type="EMBL" id="RZF48932.1"/>
    </source>
</evidence>